<evidence type="ECO:0000256" key="1">
    <source>
        <dbReference type="ARBA" id="ARBA00007469"/>
    </source>
</evidence>
<dbReference type="SUPFAM" id="SSF55895">
    <property type="entry name" value="Ribonuclease Rh-like"/>
    <property type="match status" value="1"/>
</dbReference>
<dbReference type="PROSITE" id="PS00530">
    <property type="entry name" value="RNASE_T2_1"/>
    <property type="match status" value="1"/>
</dbReference>
<proteinExistence type="inferred from homology"/>
<dbReference type="InterPro" id="IPR036430">
    <property type="entry name" value="RNase_T2-like_sf"/>
</dbReference>
<evidence type="ECO:0000313" key="5">
    <source>
        <dbReference type="Proteomes" id="UP001212841"/>
    </source>
</evidence>
<keyword evidence="5" id="KW-1185">Reference proteome</keyword>
<evidence type="ECO:0000313" key="4">
    <source>
        <dbReference type="EMBL" id="KAJ3051327.1"/>
    </source>
</evidence>
<dbReference type="Gene3D" id="3.90.730.10">
    <property type="entry name" value="Ribonuclease T2-like"/>
    <property type="match status" value="1"/>
</dbReference>
<dbReference type="Proteomes" id="UP001212841">
    <property type="component" value="Unassembled WGS sequence"/>
</dbReference>
<evidence type="ECO:0000256" key="2">
    <source>
        <dbReference type="RuleBase" id="RU004328"/>
    </source>
</evidence>
<comment type="caution">
    <text evidence="4">The sequence shown here is derived from an EMBL/GenBank/DDBJ whole genome shotgun (WGS) entry which is preliminary data.</text>
</comment>
<accession>A0AAD5X4E8</accession>
<evidence type="ECO:0000256" key="3">
    <source>
        <dbReference type="SAM" id="SignalP"/>
    </source>
</evidence>
<dbReference type="GO" id="GO:0033897">
    <property type="term" value="F:ribonuclease T2 activity"/>
    <property type="evidence" value="ECO:0007669"/>
    <property type="project" value="InterPro"/>
</dbReference>
<dbReference type="InterPro" id="IPR001568">
    <property type="entry name" value="RNase_T2-like"/>
</dbReference>
<dbReference type="PANTHER" id="PTHR11240">
    <property type="entry name" value="RIBONUCLEASE T2"/>
    <property type="match status" value="1"/>
</dbReference>
<dbReference type="Pfam" id="PF00445">
    <property type="entry name" value="Ribonuclease_T2"/>
    <property type="match status" value="1"/>
</dbReference>
<sequence length="289" mass="31977">MNLINLLIAPVIGSVAVSANYVPAFPGLSSCPDIARGCTNTTAASANPFPHCCIPDQGLVVFAQNWTMGYCANKNNTCAPSTIKSLPRDAWTLHGLWPDYCDGTYSTDNLGCIHEYGFEGTYEMVKKFGGGLLERMKKVWMGADGDFEWMWTHEFNKHGTRMSTINPKCYGKSYKPHLPVLDYFKTTLSLYPRYNLFQILKKSGVVPSKKKTYTLKQSQDAIILGIGYEASITCTKGSDGRSYLTEIWISTTARPNFKFDTQKPVPSAYVASCNAAAIVYEPQPGSSYK</sequence>
<reference evidence="4" key="1">
    <citation type="submission" date="2020-05" db="EMBL/GenBank/DDBJ databases">
        <title>Phylogenomic resolution of chytrid fungi.</title>
        <authorList>
            <person name="Stajich J.E."/>
            <person name="Amses K."/>
            <person name="Simmons R."/>
            <person name="Seto K."/>
            <person name="Myers J."/>
            <person name="Bonds A."/>
            <person name="Quandt C.A."/>
            <person name="Barry K."/>
            <person name="Liu P."/>
            <person name="Grigoriev I."/>
            <person name="Longcore J.E."/>
            <person name="James T.Y."/>
        </authorList>
    </citation>
    <scope>NUCLEOTIDE SEQUENCE</scope>
    <source>
        <strain evidence="4">JEL0318</strain>
    </source>
</reference>
<dbReference type="CDD" id="cd00374">
    <property type="entry name" value="RNase_T2"/>
    <property type="match status" value="1"/>
</dbReference>
<feature type="chain" id="PRO_5042234666" evidence="3">
    <location>
        <begin position="20"/>
        <end position="289"/>
    </location>
</feature>
<dbReference type="GO" id="GO:0003723">
    <property type="term" value="F:RNA binding"/>
    <property type="evidence" value="ECO:0007669"/>
    <property type="project" value="InterPro"/>
</dbReference>
<feature type="signal peptide" evidence="3">
    <location>
        <begin position="1"/>
        <end position="19"/>
    </location>
</feature>
<dbReference type="AlphaFoldDB" id="A0AAD5X4E8"/>
<protein>
    <submittedName>
        <fullName evidence="4">Ribonuclease T2-like</fullName>
    </submittedName>
</protein>
<name>A0AAD5X4E8_9FUNG</name>
<dbReference type="GO" id="GO:0005576">
    <property type="term" value="C:extracellular region"/>
    <property type="evidence" value="ECO:0007669"/>
    <property type="project" value="TreeGrafter"/>
</dbReference>
<keyword evidence="3" id="KW-0732">Signal</keyword>
<dbReference type="PANTHER" id="PTHR11240:SF22">
    <property type="entry name" value="RIBONUCLEASE T2"/>
    <property type="match status" value="1"/>
</dbReference>
<gene>
    <name evidence="4" type="primary">RNY1</name>
    <name evidence="4" type="ORF">HK097_007685</name>
</gene>
<dbReference type="InterPro" id="IPR018188">
    <property type="entry name" value="RNase_T2_His_AS_1"/>
</dbReference>
<dbReference type="GO" id="GO:0006401">
    <property type="term" value="P:RNA catabolic process"/>
    <property type="evidence" value="ECO:0007669"/>
    <property type="project" value="TreeGrafter"/>
</dbReference>
<organism evidence="4 5">
    <name type="scientific">Rhizophlyctis rosea</name>
    <dbReference type="NCBI Taxonomy" id="64517"/>
    <lineage>
        <taxon>Eukaryota</taxon>
        <taxon>Fungi</taxon>
        <taxon>Fungi incertae sedis</taxon>
        <taxon>Chytridiomycota</taxon>
        <taxon>Chytridiomycota incertae sedis</taxon>
        <taxon>Chytridiomycetes</taxon>
        <taxon>Rhizophlyctidales</taxon>
        <taxon>Rhizophlyctidaceae</taxon>
        <taxon>Rhizophlyctis</taxon>
    </lineage>
</organism>
<comment type="similarity">
    <text evidence="1 2">Belongs to the RNase T2 family.</text>
</comment>
<dbReference type="EMBL" id="JADGJD010000408">
    <property type="protein sequence ID" value="KAJ3051327.1"/>
    <property type="molecule type" value="Genomic_DNA"/>
</dbReference>